<feature type="region of interest" description="Disordered" evidence="7">
    <location>
        <begin position="432"/>
        <end position="453"/>
    </location>
</feature>
<reference evidence="9" key="1">
    <citation type="submission" date="2020-07" db="EMBL/GenBank/DDBJ databases">
        <title>Huge and variable diversity of episymbiotic CPR bacteria and DPANN archaea in groundwater ecosystems.</title>
        <authorList>
            <person name="He C.Y."/>
            <person name="Keren R."/>
            <person name="Whittaker M."/>
            <person name="Farag I.F."/>
            <person name="Doudna J."/>
            <person name="Cate J.H.D."/>
            <person name="Banfield J.F."/>
        </authorList>
    </citation>
    <scope>NUCLEOTIDE SEQUENCE</scope>
    <source>
        <strain evidence="9">NC_groundwater_672_Ag_B-0.1um_62_36</strain>
    </source>
</reference>
<dbReference type="InterPro" id="IPR023867">
    <property type="entry name" value="Sulphatase_maturase_rSAM"/>
</dbReference>
<dbReference type="GO" id="GO:0016491">
    <property type="term" value="F:oxidoreductase activity"/>
    <property type="evidence" value="ECO:0007669"/>
    <property type="project" value="InterPro"/>
</dbReference>
<dbReference type="SFLD" id="SFLDG01067">
    <property type="entry name" value="SPASM/twitch_domain_containing"/>
    <property type="match status" value="1"/>
</dbReference>
<sequence>MEIYAIPFNQQFILYRPLRRLAFLGNQAMVRYVRERAAGARPAADGEVDGFLEAIGFWEPDPPPPGPWVPSDEHRPTMAVLLMTSRCNLRCTYCYAHGGEGPLRQMPAGLARMAIDMMVENARALEQERFSLAFHGGGEPTMHWEVLRAAVEHARGKDLPCEITMATNGLWSERQREFILRHFTGLSLSFDGIREVQDAQRPRADGRGSFKAVVETIRALDQAALPYGVRMTATPESFAQLPEGVAFLCQETRCQVIQVEPCYAPGRGGHFDPHPEQAGAFTRAFLQAFEVASRAGRTLFYSGARPWVVASSFCRAPEDSLVVTPEGDVVTCFETHGRRHPLIARFTIGRASRSGVKVDPEALHAFAARQRERRAACSGCFCYWHCGGDCATRCMSSPAENRGRCQVNRDITRELLAWYIAAGEGIWRGEIRGDRGGTADEKREEVEDIFGES</sequence>
<evidence type="ECO:0000256" key="6">
    <source>
        <dbReference type="ARBA" id="ARBA00023601"/>
    </source>
</evidence>
<dbReference type="NCBIfam" id="TIGR04085">
    <property type="entry name" value="rSAM_more_4Fe4S"/>
    <property type="match status" value="1"/>
</dbReference>
<keyword evidence="5" id="KW-0411">Iron-sulfur</keyword>
<dbReference type="InterPro" id="IPR023885">
    <property type="entry name" value="4Fe4S-binding_SPASM_dom"/>
</dbReference>
<evidence type="ECO:0000313" key="10">
    <source>
        <dbReference type="Proteomes" id="UP000769766"/>
    </source>
</evidence>
<dbReference type="GO" id="GO:0051536">
    <property type="term" value="F:iron-sulfur cluster binding"/>
    <property type="evidence" value="ECO:0007669"/>
    <property type="project" value="UniProtKB-KW"/>
</dbReference>
<comment type="caution">
    <text evidence="9">The sequence shown here is derived from an EMBL/GenBank/DDBJ whole genome shotgun (WGS) entry which is preliminary data.</text>
</comment>
<dbReference type="InterPro" id="IPR058240">
    <property type="entry name" value="rSAM_sf"/>
</dbReference>
<dbReference type="InterPro" id="IPR013785">
    <property type="entry name" value="Aldolase_TIM"/>
</dbReference>
<evidence type="ECO:0000256" key="5">
    <source>
        <dbReference type="ARBA" id="ARBA00023014"/>
    </source>
</evidence>
<dbReference type="EMBL" id="JACPRF010000416">
    <property type="protein sequence ID" value="MBI2877930.1"/>
    <property type="molecule type" value="Genomic_DNA"/>
</dbReference>
<accession>A0A932G257</accession>
<dbReference type="Pfam" id="PF04055">
    <property type="entry name" value="Radical_SAM"/>
    <property type="match status" value="1"/>
</dbReference>
<dbReference type="GO" id="GO:0046872">
    <property type="term" value="F:metal ion binding"/>
    <property type="evidence" value="ECO:0007669"/>
    <property type="project" value="UniProtKB-KW"/>
</dbReference>
<dbReference type="SFLD" id="SFLDG01384">
    <property type="entry name" value="thioether_bond_formation_requi"/>
    <property type="match status" value="1"/>
</dbReference>
<comment type="cofactor">
    <cofactor evidence="1">
        <name>[4Fe-4S] cluster</name>
        <dbReference type="ChEBI" id="CHEBI:49883"/>
    </cofactor>
</comment>
<dbReference type="InterPro" id="IPR007197">
    <property type="entry name" value="rSAM"/>
</dbReference>
<evidence type="ECO:0000256" key="3">
    <source>
        <dbReference type="ARBA" id="ARBA00022723"/>
    </source>
</evidence>
<comment type="similarity">
    <text evidence="6">Belongs to the radical SAM superfamily. Anaerobic sulfatase-maturating enzyme family.</text>
</comment>
<evidence type="ECO:0000256" key="2">
    <source>
        <dbReference type="ARBA" id="ARBA00022691"/>
    </source>
</evidence>
<dbReference type="PANTHER" id="PTHR43273">
    <property type="entry name" value="ANAEROBIC SULFATASE-MATURATING ENZYME HOMOLOG ASLB-RELATED"/>
    <property type="match status" value="1"/>
</dbReference>
<dbReference type="SUPFAM" id="SSF102114">
    <property type="entry name" value="Radical SAM enzymes"/>
    <property type="match status" value="1"/>
</dbReference>
<feature type="domain" description="Radical SAM core" evidence="8">
    <location>
        <begin position="72"/>
        <end position="302"/>
    </location>
</feature>
<dbReference type="Proteomes" id="UP000769766">
    <property type="component" value="Unassembled WGS sequence"/>
</dbReference>
<proteinExistence type="inferred from homology"/>
<dbReference type="SFLD" id="SFLDS00029">
    <property type="entry name" value="Radical_SAM"/>
    <property type="match status" value="1"/>
</dbReference>
<evidence type="ECO:0000313" key="9">
    <source>
        <dbReference type="EMBL" id="MBI2877930.1"/>
    </source>
</evidence>
<name>A0A932G257_UNCTE</name>
<keyword evidence="2" id="KW-0949">S-adenosyl-L-methionine</keyword>
<evidence type="ECO:0000256" key="1">
    <source>
        <dbReference type="ARBA" id="ARBA00001966"/>
    </source>
</evidence>
<evidence type="ECO:0000256" key="7">
    <source>
        <dbReference type="SAM" id="MobiDB-lite"/>
    </source>
</evidence>
<dbReference type="PROSITE" id="PS51918">
    <property type="entry name" value="RADICAL_SAM"/>
    <property type="match status" value="1"/>
</dbReference>
<feature type="compositionally biased region" description="Basic and acidic residues" evidence="7">
    <location>
        <begin position="432"/>
        <end position="445"/>
    </location>
</feature>
<keyword evidence="3" id="KW-0479">Metal-binding</keyword>
<organism evidence="9 10">
    <name type="scientific">Tectimicrobiota bacterium</name>
    <dbReference type="NCBI Taxonomy" id="2528274"/>
    <lineage>
        <taxon>Bacteria</taxon>
        <taxon>Pseudomonadati</taxon>
        <taxon>Nitrospinota/Tectimicrobiota group</taxon>
        <taxon>Candidatus Tectimicrobiota</taxon>
    </lineage>
</organism>
<dbReference type="CDD" id="cd01335">
    <property type="entry name" value="Radical_SAM"/>
    <property type="match status" value="1"/>
</dbReference>
<evidence type="ECO:0000256" key="4">
    <source>
        <dbReference type="ARBA" id="ARBA00023004"/>
    </source>
</evidence>
<evidence type="ECO:0000259" key="8">
    <source>
        <dbReference type="PROSITE" id="PS51918"/>
    </source>
</evidence>
<protein>
    <submittedName>
        <fullName evidence="9">Radical SAM protein</fullName>
    </submittedName>
</protein>
<dbReference type="PANTHER" id="PTHR43273:SF3">
    <property type="entry name" value="ANAEROBIC SULFATASE-MATURATING ENZYME HOMOLOG ASLB-RELATED"/>
    <property type="match status" value="1"/>
</dbReference>
<dbReference type="CDD" id="cd21109">
    <property type="entry name" value="SPASM"/>
    <property type="match status" value="1"/>
</dbReference>
<dbReference type="Gene3D" id="3.20.20.70">
    <property type="entry name" value="Aldolase class I"/>
    <property type="match status" value="1"/>
</dbReference>
<dbReference type="AlphaFoldDB" id="A0A932G257"/>
<keyword evidence="4" id="KW-0408">Iron</keyword>
<dbReference type="SFLD" id="SFLDG01386">
    <property type="entry name" value="main_SPASM_domain-containing"/>
    <property type="match status" value="1"/>
</dbReference>
<gene>
    <name evidence="9" type="ORF">HYY20_13725</name>
</gene>